<evidence type="ECO:0000256" key="3">
    <source>
        <dbReference type="ARBA" id="ARBA00022748"/>
    </source>
</evidence>
<dbReference type="RefSeq" id="WP_311554900.1">
    <property type="nucleotide sequence ID" value="NZ_JAVREJ010000002.1"/>
</dbReference>
<keyword evidence="5 7" id="KW-0472">Membrane</keyword>
<evidence type="ECO:0000256" key="5">
    <source>
        <dbReference type="ARBA" id="ARBA00023136"/>
    </source>
</evidence>
<keyword evidence="2 7" id="KW-0812">Transmembrane</keyword>
<dbReference type="PANTHER" id="PTHR30071">
    <property type="entry name" value="HEME EXPORTER PROTEIN C"/>
    <property type="match status" value="1"/>
</dbReference>
<accession>A0ABU2N3L8</accession>
<dbReference type="NCBIfam" id="TIGR03144">
    <property type="entry name" value="cytochr_II_ccsB"/>
    <property type="match status" value="1"/>
</dbReference>
<organism evidence="9 10">
    <name type="scientific">Pseudonocardia charpentierae</name>
    <dbReference type="NCBI Taxonomy" id="3075545"/>
    <lineage>
        <taxon>Bacteria</taxon>
        <taxon>Bacillati</taxon>
        <taxon>Actinomycetota</taxon>
        <taxon>Actinomycetes</taxon>
        <taxon>Pseudonocardiales</taxon>
        <taxon>Pseudonocardiaceae</taxon>
        <taxon>Pseudonocardia</taxon>
    </lineage>
</organism>
<feature type="transmembrane region" description="Helical" evidence="7">
    <location>
        <begin position="140"/>
        <end position="162"/>
    </location>
</feature>
<dbReference type="Pfam" id="PF01578">
    <property type="entry name" value="Cytochrom_C_asm"/>
    <property type="match status" value="1"/>
</dbReference>
<feature type="transmembrane region" description="Helical" evidence="7">
    <location>
        <begin position="224"/>
        <end position="247"/>
    </location>
</feature>
<keyword evidence="4 7" id="KW-1133">Transmembrane helix</keyword>
<evidence type="ECO:0000256" key="4">
    <source>
        <dbReference type="ARBA" id="ARBA00022989"/>
    </source>
</evidence>
<feature type="transmembrane region" description="Helical" evidence="7">
    <location>
        <begin position="262"/>
        <end position="281"/>
    </location>
</feature>
<comment type="subcellular location">
    <subcellularLocation>
        <location evidence="1">Membrane</location>
        <topology evidence="1">Multi-pass membrane protein</topology>
    </subcellularLocation>
</comment>
<dbReference type="InterPro" id="IPR045062">
    <property type="entry name" value="Cyt_c_biogenesis_CcsA/CcmC"/>
</dbReference>
<dbReference type="InterPro" id="IPR017562">
    <property type="entry name" value="Cyt_c_biogenesis_CcsA"/>
</dbReference>
<feature type="transmembrane region" description="Helical" evidence="7">
    <location>
        <begin position="116"/>
        <end position="133"/>
    </location>
</feature>
<evidence type="ECO:0000313" key="9">
    <source>
        <dbReference type="EMBL" id="MDT0348513.1"/>
    </source>
</evidence>
<gene>
    <name evidence="9" type="primary">ccsB</name>
    <name evidence="9" type="ORF">RM445_03130</name>
</gene>
<feature type="transmembrane region" description="Helical" evidence="7">
    <location>
        <begin position="82"/>
        <end position="104"/>
    </location>
</feature>
<reference evidence="10" key="1">
    <citation type="submission" date="2023-07" db="EMBL/GenBank/DDBJ databases">
        <title>30 novel species of actinomycetes from the DSMZ collection.</title>
        <authorList>
            <person name="Nouioui I."/>
        </authorList>
    </citation>
    <scope>NUCLEOTIDE SEQUENCE [LARGE SCALE GENOMIC DNA]</scope>
    <source>
        <strain evidence="10">DSM 45834</strain>
    </source>
</reference>
<evidence type="ECO:0000256" key="2">
    <source>
        <dbReference type="ARBA" id="ARBA00022692"/>
    </source>
</evidence>
<comment type="caution">
    <text evidence="9">The sequence shown here is derived from an EMBL/GenBank/DDBJ whole genome shotgun (WGS) entry which is preliminary data.</text>
</comment>
<keyword evidence="3" id="KW-0201">Cytochrome c-type biogenesis</keyword>
<evidence type="ECO:0000259" key="8">
    <source>
        <dbReference type="Pfam" id="PF01578"/>
    </source>
</evidence>
<feature type="domain" description="Cytochrome c assembly protein" evidence="8">
    <location>
        <begin position="111"/>
        <end position="314"/>
    </location>
</feature>
<dbReference type="EMBL" id="JAVREJ010000002">
    <property type="protein sequence ID" value="MDT0348513.1"/>
    <property type="molecule type" value="Genomic_DNA"/>
</dbReference>
<dbReference type="InterPro" id="IPR002541">
    <property type="entry name" value="Cyt_c_assembly"/>
</dbReference>
<name>A0ABU2N3L8_9PSEU</name>
<evidence type="ECO:0000256" key="6">
    <source>
        <dbReference type="SAM" id="MobiDB-lite"/>
    </source>
</evidence>
<evidence type="ECO:0000313" key="10">
    <source>
        <dbReference type="Proteomes" id="UP001183202"/>
    </source>
</evidence>
<evidence type="ECO:0000256" key="1">
    <source>
        <dbReference type="ARBA" id="ARBA00004141"/>
    </source>
</evidence>
<protein>
    <submittedName>
        <fullName evidence="9">C-type cytochrome biogenesis protein CcsB</fullName>
    </submittedName>
</protein>
<keyword evidence="10" id="KW-1185">Reference proteome</keyword>
<dbReference type="PANTHER" id="PTHR30071:SF1">
    <property type="entry name" value="CYTOCHROME B_B6 PROTEIN-RELATED"/>
    <property type="match status" value="1"/>
</dbReference>
<feature type="transmembrane region" description="Helical" evidence="7">
    <location>
        <begin position="293"/>
        <end position="317"/>
    </location>
</feature>
<evidence type="ECO:0000256" key="7">
    <source>
        <dbReference type="SAM" id="Phobius"/>
    </source>
</evidence>
<feature type="transmembrane region" description="Helical" evidence="7">
    <location>
        <begin position="174"/>
        <end position="203"/>
    </location>
</feature>
<dbReference type="Proteomes" id="UP001183202">
    <property type="component" value="Unassembled WGS sequence"/>
</dbReference>
<feature type="region of interest" description="Disordered" evidence="6">
    <location>
        <begin position="48"/>
        <end position="71"/>
    </location>
</feature>
<proteinExistence type="predicted"/>
<sequence>MYSDRLFMAAVGVYVLAMALHAAEYAALRSAQPAAAPAEAVAVGATSASPGAAVPDEGPGGPDLSDESAARPRTRADRLGGAAVNLVVLAALLQFGSIVTRGLAADRWPLGNMYEFTSAVCLAAVVTWLVVLRRLPALRAVALFVLLPVVILLFLGGTVLYARAAPVVPALRSYWLVVHVTTITVSSGLLLVPGVASLLFLLRRSGRGGALVDRLPSAATLDRLAYRTTIVAFPLYTFGVIAGAIWAEAAWGRFWGWDPKETVAFVAWVVYAAYLHARATAGWRTGRAAWINVAGWAVVLFNLFFINMVVAGLHSYAGI</sequence>
<feature type="transmembrane region" description="Helical" evidence="7">
    <location>
        <begin position="6"/>
        <end position="23"/>
    </location>
</feature>